<gene>
    <name evidence="1" type="ORF">CPAV1605_282</name>
</gene>
<evidence type="ECO:0000313" key="1">
    <source>
        <dbReference type="EMBL" id="VVU94557.1"/>
    </source>
</evidence>
<organism evidence="1">
    <name type="scientific">seawater metagenome</name>
    <dbReference type="NCBI Taxonomy" id="1561972"/>
    <lineage>
        <taxon>unclassified sequences</taxon>
        <taxon>metagenomes</taxon>
        <taxon>ecological metagenomes</taxon>
    </lineage>
</organism>
<dbReference type="AlphaFoldDB" id="A0A5E8CHM7"/>
<reference evidence="1" key="1">
    <citation type="submission" date="2019-09" db="EMBL/GenBank/DDBJ databases">
        <authorList>
            <person name="Needham M D."/>
        </authorList>
    </citation>
    <scope>NUCLEOTIDE SEQUENCE</scope>
</reference>
<name>A0A5E8CHM7_9ZZZZ</name>
<accession>A0A5E8CHM7</accession>
<protein>
    <submittedName>
        <fullName evidence="1">Uncharacterized protein</fullName>
    </submittedName>
</protein>
<proteinExistence type="predicted"/>
<sequence length="200" mass="23628">MSLELRRQIDDTLKLNLSINNETEFNLTKVDKKTYRLFDKNKILVLTAILKKKNFEIFYFGKHVATLNIEKEIYGVRKYVLYYQDPKHKKILGIIRHNNYTIKVYIPTLSTVTNSVCNFYNSNNPINKITLFKSKQSNFSNDLIQSKKNYLLEEDGNEITEFYKIDKKEFKLKSYKVVSILQSFSIALSSIYSKSGRFRM</sequence>
<dbReference type="EMBL" id="CABVLZ010000001">
    <property type="protein sequence ID" value="VVU94557.1"/>
    <property type="molecule type" value="Genomic_DNA"/>
</dbReference>